<dbReference type="AlphaFoldDB" id="A0A8H2WYW4"/>
<dbReference type="SMART" id="SM00256">
    <property type="entry name" value="FBOX"/>
    <property type="match status" value="1"/>
</dbReference>
<dbReference type="InterPro" id="IPR036047">
    <property type="entry name" value="F-box-like_dom_sf"/>
</dbReference>
<dbReference type="SUPFAM" id="SSF81383">
    <property type="entry name" value="F-box domain"/>
    <property type="match status" value="1"/>
</dbReference>
<proteinExistence type="predicted"/>
<organism evidence="2 3">
    <name type="scientific">Rhizoctonia solani</name>
    <dbReference type="NCBI Taxonomy" id="456999"/>
    <lineage>
        <taxon>Eukaryota</taxon>
        <taxon>Fungi</taxon>
        <taxon>Dikarya</taxon>
        <taxon>Basidiomycota</taxon>
        <taxon>Agaricomycotina</taxon>
        <taxon>Agaricomycetes</taxon>
        <taxon>Cantharellales</taxon>
        <taxon>Ceratobasidiaceae</taxon>
        <taxon>Rhizoctonia</taxon>
    </lineage>
</organism>
<gene>
    <name evidence="2" type="ORF">RDB_LOCUS22912</name>
</gene>
<dbReference type="InterPro" id="IPR032675">
    <property type="entry name" value="LRR_dom_sf"/>
</dbReference>
<evidence type="ECO:0000259" key="1">
    <source>
        <dbReference type="PROSITE" id="PS50181"/>
    </source>
</evidence>
<dbReference type="CDD" id="cd09917">
    <property type="entry name" value="F-box_SF"/>
    <property type="match status" value="1"/>
</dbReference>
<comment type="caution">
    <text evidence="2">The sequence shown here is derived from an EMBL/GenBank/DDBJ whole genome shotgun (WGS) entry which is preliminary data.</text>
</comment>
<feature type="domain" description="F-box" evidence="1">
    <location>
        <begin position="8"/>
        <end position="45"/>
    </location>
</feature>
<dbReference type="PROSITE" id="PS50181">
    <property type="entry name" value="FBOX"/>
    <property type="match status" value="1"/>
</dbReference>
<dbReference type="InterPro" id="IPR001810">
    <property type="entry name" value="F-box_dom"/>
</dbReference>
<reference evidence="2" key="1">
    <citation type="submission" date="2021-01" db="EMBL/GenBank/DDBJ databases">
        <authorList>
            <person name="Kaushik A."/>
        </authorList>
    </citation>
    <scope>NUCLEOTIDE SEQUENCE</scope>
    <source>
        <strain evidence="2">AG3-1AP</strain>
    </source>
</reference>
<evidence type="ECO:0000313" key="3">
    <source>
        <dbReference type="Proteomes" id="UP000663831"/>
    </source>
</evidence>
<dbReference type="SUPFAM" id="SSF52047">
    <property type="entry name" value="RNI-like"/>
    <property type="match status" value="1"/>
</dbReference>
<evidence type="ECO:0000313" key="2">
    <source>
        <dbReference type="EMBL" id="CAE6412105.1"/>
    </source>
</evidence>
<dbReference type="EMBL" id="CAJMWV010000723">
    <property type="protein sequence ID" value="CAE6412105.1"/>
    <property type="molecule type" value="Genomic_DNA"/>
</dbReference>
<dbReference type="Gene3D" id="1.20.1280.50">
    <property type="match status" value="1"/>
</dbReference>
<dbReference type="Gene3D" id="3.80.10.10">
    <property type="entry name" value="Ribonuclease Inhibitor"/>
    <property type="match status" value="1"/>
</dbReference>
<accession>A0A8H2WYW4</accession>
<dbReference type="Pfam" id="PF00646">
    <property type="entry name" value="F-box"/>
    <property type="match status" value="1"/>
</dbReference>
<dbReference type="OrthoDB" id="3218310at2759"/>
<name>A0A8H2WYW4_9AGAM</name>
<protein>
    <recommendedName>
        <fullName evidence="1">F-box domain-containing protein</fullName>
    </recommendedName>
</protein>
<dbReference type="Proteomes" id="UP000663831">
    <property type="component" value="Unassembled WGS sequence"/>
</dbReference>
<sequence>MYTTGPLYISFSTLPIEVQSCVFEWLPLRDLASASMVSQAWRNLVFPYLNRTIHIYSAADLATLASRVALDDGRGPLSVVKFLRRLSIGKYTRRQVEKISPNGLVHLEMLIPQLVKLKSLYWNVRPMKKYMKLLQAHCPVLDNIELTNLALSPAKSEHYTSIFDFSNLSHISITFPYKISFKSFGGDLEYLPPLTRLLTSSPGLISLELKNSMFGYISTVNIVSSLGNTCVFPRLRVFRICWANEDHIPEIDNSDWNNFFTSPNRDSHPLRSFFLRHQGIDDLALGWSPRTSYEGKIDPNETVDLFPSLKNFQGPAFLCNAITKSDIAQNLETITVIDCTFNGEVDWLGAMADGLRGMPKLRSLHIATMGYREVCDPRTLKAFALAAPGMEDFWCVLEEVDFAEILRAVSHAQKLRKLVVDGLEWLASALDRDYDEKPTYEDWKDMISRLASQCRSLEWFECGDGSWHWRIVRDEKGNFSDIVNVH</sequence>